<evidence type="ECO:0000256" key="1">
    <source>
        <dbReference type="ARBA" id="ARBA00005535"/>
    </source>
</evidence>
<dbReference type="PANTHER" id="PTHR13618">
    <property type="entry name" value="LEUCINE ZIPPER CONTAINING TRANSCRIPTION FACTOR LZF1"/>
    <property type="match status" value="1"/>
</dbReference>
<dbReference type="Proteomes" id="UP000031036">
    <property type="component" value="Unassembled WGS sequence"/>
</dbReference>
<accession>A0A0B2VNF8</accession>
<dbReference type="PANTHER" id="PTHR13618:SF1">
    <property type="entry name" value="PROTEIN ROGDI HOMOLOG"/>
    <property type="match status" value="1"/>
</dbReference>
<dbReference type="EMBL" id="JPKZ01000878">
    <property type="protein sequence ID" value="KHN85051.1"/>
    <property type="molecule type" value="Genomic_DNA"/>
</dbReference>
<dbReference type="STRING" id="6265.A0A0B2VNF8"/>
<organism evidence="3 4">
    <name type="scientific">Toxocara canis</name>
    <name type="common">Canine roundworm</name>
    <dbReference type="NCBI Taxonomy" id="6265"/>
    <lineage>
        <taxon>Eukaryota</taxon>
        <taxon>Metazoa</taxon>
        <taxon>Ecdysozoa</taxon>
        <taxon>Nematoda</taxon>
        <taxon>Chromadorea</taxon>
        <taxon>Rhabditida</taxon>
        <taxon>Spirurina</taxon>
        <taxon>Ascaridomorpha</taxon>
        <taxon>Ascaridoidea</taxon>
        <taxon>Toxocaridae</taxon>
        <taxon>Toxocara</taxon>
    </lineage>
</organism>
<protein>
    <submittedName>
        <fullName evidence="3">Protein rogdi-like protein</fullName>
    </submittedName>
</protein>
<sequence length="375" mass="41759">MSRTCDKVRIVLTVPRSLEHLSRKWTVADMSRTCDKMSRATRSTSGSEDRPQLTRGDAKPAFNEGTISNSTAPERRTRTVTNEYEEMLSRNKEEESEIDVLLGEHIWLQRVQAARTFTTLEGILRDCCRRMHLTNKVDPSVKLDARSATTERIQLVQRNGGDTLKVNVALLGDSVILTEVTMKYAKAPGGLFRSTAQPDVQWKLQQLQDTGNYCAQALATVIKGVQYIRKLQANKNAWTLESGEALSSIISAVTSLVGQARSSLCIPHKRTLLELCNFPPTRCFNPPLPPDLVFSFYVASTRIVCAAYLMTSKPNGMQGLTITQAECQLPQLVEIISQLTRALNVAQELRSALTLFDAHIRNSVDEDFATSAVRL</sequence>
<gene>
    <name evidence="3" type="primary">H14A12.3</name>
    <name evidence="3" type="ORF">Tcan_13316</name>
</gene>
<dbReference type="InterPro" id="IPR028241">
    <property type="entry name" value="RAVE2/Rogdi"/>
</dbReference>
<feature type="compositionally biased region" description="Basic and acidic residues" evidence="2">
    <location>
        <begin position="47"/>
        <end position="58"/>
    </location>
</feature>
<name>A0A0B2VNF8_TOXCA</name>
<comment type="caution">
    <text evidence="3">The sequence shown here is derived from an EMBL/GenBank/DDBJ whole genome shotgun (WGS) entry which is preliminary data.</text>
</comment>
<reference evidence="3 4" key="1">
    <citation type="submission" date="2014-11" db="EMBL/GenBank/DDBJ databases">
        <title>Genetic blueprint of the zoonotic pathogen Toxocara canis.</title>
        <authorList>
            <person name="Zhu X.-Q."/>
            <person name="Korhonen P.K."/>
            <person name="Cai H."/>
            <person name="Young N.D."/>
            <person name="Nejsum P."/>
            <person name="von Samson-Himmelstjerna G."/>
            <person name="Boag P.R."/>
            <person name="Tan P."/>
            <person name="Li Q."/>
            <person name="Min J."/>
            <person name="Yang Y."/>
            <person name="Wang X."/>
            <person name="Fang X."/>
            <person name="Hall R.S."/>
            <person name="Hofmann A."/>
            <person name="Sternberg P.W."/>
            <person name="Jex A.R."/>
            <person name="Gasser R.B."/>
        </authorList>
    </citation>
    <scope>NUCLEOTIDE SEQUENCE [LARGE SCALE GENOMIC DNA]</scope>
    <source>
        <strain evidence="3">PN_DK_2014</strain>
    </source>
</reference>
<dbReference type="AlphaFoldDB" id="A0A0B2VNF8"/>
<evidence type="ECO:0000313" key="4">
    <source>
        <dbReference type="Proteomes" id="UP000031036"/>
    </source>
</evidence>
<proteinExistence type="inferred from homology"/>
<keyword evidence="4" id="KW-1185">Reference proteome</keyword>
<evidence type="ECO:0000256" key="2">
    <source>
        <dbReference type="SAM" id="MobiDB-lite"/>
    </source>
</evidence>
<dbReference type="Pfam" id="PF10259">
    <property type="entry name" value="Rogdi_lz"/>
    <property type="match status" value="1"/>
</dbReference>
<dbReference type="OMA" id="MSRTCDK"/>
<dbReference type="OrthoDB" id="66510at2759"/>
<evidence type="ECO:0000313" key="3">
    <source>
        <dbReference type="EMBL" id="KHN85051.1"/>
    </source>
</evidence>
<dbReference type="GO" id="GO:0043291">
    <property type="term" value="C:RAVE complex"/>
    <property type="evidence" value="ECO:0007669"/>
    <property type="project" value="TreeGrafter"/>
</dbReference>
<feature type="region of interest" description="Disordered" evidence="2">
    <location>
        <begin position="35"/>
        <end position="77"/>
    </location>
</feature>
<comment type="similarity">
    <text evidence="1">Belongs to the rogdi family.</text>
</comment>